<keyword evidence="2" id="KW-0813">Transport</keyword>
<organism evidence="16 17">
    <name type="scientific">Megalurothrips usitatus</name>
    <name type="common">bean blossom thrips</name>
    <dbReference type="NCBI Taxonomy" id="439358"/>
    <lineage>
        <taxon>Eukaryota</taxon>
        <taxon>Metazoa</taxon>
        <taxon>Ecdysozoa</taxon>
        <taxon>Arthropoda</taxon>
        <taxon>Hexapoda</taxon>
        <taxon>Insecta</taxon>
        <taxon>Pterygota</taxon>
        <taxon>Neoptera</taxon>
        <taxon>Paraneoptera</taxon>
        <taxon>Thysanoptera</taxon>
        <taxon>Terebrantia</taxon>
        <taxon>Thripoidea</taxon>
        <taxon>Thripidae</taxon>
        <taxon>Megalurothrips</taxon>
    </lineage>
</organism>
<keyword evidence="17" id="KW-1185">Reference proteome</keyword>
<dbReference type="PANTHER" id="PTHR10166">
    <property type="entry name" value="VOLTAGE-DEPENDENT CALCIUM CHANNEL SUBUNIT ALPHA-2/DELTA-RELATED"/>
    <property type="match status" value="1"/>
</dbReference>
<keyword evidence="11" id="KW-0472">Membrane</keyword>
<evidence type="ECO:0000256" key="13">
    <source>
        <dbReference type="ARBA" id="ARBA00023303"/>
    </source>
</evidence>
<dbReference type="Proteomes" id="UP001075354">
    <property type="component" value="Chromosome 5"/>
</dbReference>
<comment type="caution">
    <text evidence="16">The sequence shown here is derived from an EMBL/GenBank/DDBJ whole genome shotgun (WGS) entry which is preliminary data.</text>
</comment>
<dbReference type="AlphaFoldDB" id="A0AAV7XVA1"/>
<evidence type="ECO:0000256" key="2">
    <source>
        <dbReference type="ARBA" id="ARBA00022448"/>
    </source>
</evidence>
<sequence>MSVDTSELDRMPLPQPYLGVKDVETTPVPTAPPPKEPKNSAPPTTTPGPVTTTTTLKPWLTSVDSFPAPDFVNTSLSAVHVPANIYDGTVIPPSPDAMEYNSTGAQVQRVIELTEELEEVFHENWARDKTTSWQYFAHHTGVMRQYPASKWNRLYNEDTYDARVRPWYLTAAMSPKDVVILLDNSGSIGMTEPSLLTKQVVHNILNTLGPDDFVSVLLFNTTVMPLLSGLNVSLIPATPTYVHEMQHALQGVVPKGEANWTVALDAAFLLLEKYRADEAIGASCNQAVMVVTDVVPEHFEDLFRKHNRPRGNEPGTHARVFTFVTQDWSQETSWKAQWMACANQGWYMDIWKLESDEVLHYVPVMARPIMLAAQHPVVWSHMYADVTVPGMTNELWSLMQRDEQLRKVTPFCFKHAEVVQRLSEHKYKEHRLVDKTLGQTEEYVVTVSTPVRNMSARGLVNGDLLGVAAIDVPVSEMKRRIPHHLVGVNAYVFMVTNNGFIIFHPDLRPRFNGILKPGFNSVDMVDIELEDYPFPRNMSDSMRGVGTAAETRSRRGAAGRIVVSGQALNRVSAKASRKYWFRGVDNSPYSLVLAAPRNYTSHRIKANPDRTVSFGNATDRNATYTHETKCKK</sequence>
<keyword evidence="9" id="KW-1133">Transmembrane helix</keyword>
<keyword evidence="4" id="KW-0107">Calcium channel</keyword>
<dbReference type="Pfam" id="PF08399">
    <property type="entry name" value="VWA_N"/>
    <property type="match status" value="1"/>
</dbReference>
<keyword evidence="5" id="KW-0812">Transmembrane</keyword>
<evidence type="ECO:0000256" key="4">
    <source>
        <dbReference type="ARBA" id="ARBA00022673"/>
    </source>
</evidence>
<evidence type="ECO:0000256" key="5">
    <source>
        <dbReference type="ARBA" id="ARBA00022692"/>
    </source>
</evidence>
<evidence type="ECO:0000313" key="16">
    <source>
        <dbReference type="EMBL" id="KAJ1527843.1"/>
    </source>
</evidence>
<evidence type="ECO:0000256" key="3">
    <source>
        <dbReference type="ARBA" id="ARBA00022568"/>
    </source>
</evidence>
<gene>
    <name evidence="16" type="ORF">ONE63_007783</name>
</gene>
<keyword evidence="12" id="KW-0325">Glycoprotein</keyword>
<evidence type="ECO:0000256" key="14">
    <source>
        <dbReference type="SAM" id="MobiDB-lite"/>
    </source>
</evidence>
<feature type="compositionally biased region" description="Low complexity" evidence="14">
    <location>
        <begin position="39"/>
        <end position="54"/>
    </location>
</feature>
<name>A0AAV7XVA1_9NEOP</name>
<dbReference type="PANTHER" id="PTHR10166:SF37">
    <property type="entry name" value="STOLID, ISOFORM H"/>
    <property type="match status" value="1"/>
</dbReference>
<evidence type="ECO:0000256" key="1">
    <source>
        <dbReference type="ARBA" id="ARBA00004479"/>
    </source>
</evidence>
<evidence type="ECO:0000256" key="8">
    <source>
        <dbReference type="ARBA" id="ARBA00022882"/>
    </source>
</evidence>
<evidence type="ECO:0000259" key="15">
    <source>
        <dbReference type="PROSITE" id="PS50234"/>
    </source>
</evidence>
<keyword evidence="6" id="KW-0732">Signal</keyword>
<dbReference type="SUPFAM" id="SSF53300">
    <property type="entry name" value="vWA-like"/>
    <property type="match status" value="1"/>
</dbReference>
<reference evidence="16" key="1">
    <citation type="submission" date="2022-12" db="EMBL/GenBank/DDBJ databases">
        <title>Chromosome-level genome assembly of the bean flower thrips Megalurothrips usitatus.</title>
        <authorList>
            <person name="Ma L."/>
            <person name="Liu Q."/>
            <person name="Li H."/>
            <person name="Cai W."/>
        </authorList>
    </citation>
    <scope>NUCLEOTIDE SEQUENCE</scope>
    <source>
        <strain evidence="16">Cailab_2022a</strain>
    </source>
</reference>
<evidence type="ECO:0000256" key="11">
    <source>
        <dbReference type="ARBA" id="ARBA00023136"/>
    </source>
</evidence>
<dbReference type="InterPro" id="IPR051173">
    <property type="entry name" value="Ca_channel_alpha-2/delta"/>
</dbReference>
<feature type="domain" description="VWFA" evidence="15">
    <location>
        <begin position="177"/>
        <end position="293"/>
    </location>
</feature>
<evidence type="ECO:0000313" key="17">
    <source>
        <dbReference type="Proteomes" id="UP001075354"/>
    </source>
</evidence>
<keyword evidence="7" id="KW-0106">Calcium</keyword>
<comment type="subcellular location">
    <subcellularLocation>
        <location evidence="1">Membrane</location>
        <topology evidence="1">Single-pass type I membrane protein</topology>
    </subcellularLocation>
</comment>
<evidence type="ECO:0000256" key="10">
    <source>
        <dbReference type="ARBA" id="ARBA00023065"/>
    </source>
</evidence>
<dbReference type="SMART" id="SM00327">
    <property type="entry name" value="VWA"/>
    <property type="match status" value="1"/>
</dbReference>
<accession>A0AAV7XVA1</accession>
<proteinExistence type="predicted"/>
<evidence type="ECO:0000256" key="6">
    <source>
        <dbReference type="ARBA" id="ARBA00022729"/>
    </source>
</evidence>
<evidence type="ECO:0000256" key="12">
    <source>
        <dbReference type="ARBA" id="ARBA00023180"/>
    </source>
</evidence>
<dbReference type="GO" id="GO:0005891">
    <property type="term" value="C:voltage-gated calcium channel complex"/>
    <property type="evidence" value="ECO:0007669"/>
    <property type="project" value="TreeGrafter"/>
</dbReference>
<dbReference type="GO" id="GO:0005245">
    <property type="term" value="F:voltage-gated calcium channel activity"/>
    <property type="evidence" value="ECO:0007669"/>
    <property type="project" value="TreeGrafter"/>
</dbReference>
<keyword evidence="10" id="KW-0406">Ion transport</keyword>
<dbReference type="InterPro" id="IPR002035">
    <property type="entry name" value="VWF_A"/>
</dbReference>
<feature type="region of interest" description="Disordered" evidence="14">
    <location>
        <begin position="1"/>
        <end position="54"/>
    </location>
</feature>
<dbReference type="InterPro" id="IPR036465">
    <property type="entry name" value="vWFA_dom_sf"/>
</dbReference>
<dbReference type="InterPro" id="IPR013608">
    <property type="entry name" value="VWA_N"/>
</dbReference>
<protein>
    <recommendedName>
        <fullName evidence="15">VWFA domain-containing protein</fullName>
    </recommendedName>
</protein>
<keyword evidence="8" id="KW-0851">Voltage-gated channel</keyword>
<keyword evidence="13" id="KW-0407">Ion channel</keyword>
<dbReference type="EMBL" id="JAPTSV010000005">
    <property type="protein sequence ID" value="KAJ1527843.1"/>
    <property type="molecule type" value="Genomic_DNA"/>
</dbReference>
<dbReference type="Gene3D" id="3.40.50.410">
    <property type="entry name" value="von Willebrand factor, type A domain"/>
    <property type="match status" value="1"/>
</dbReference>
<dbReference type="PROSITE" id="PS50234">
    <property type="entry name" value="VWFA"/>
    <property type="match status" value="1"/>
</dbReference>
<dbReference type="Gene3D" id="3.30.450.20">
    <property type="entry name" value="PAS domain"/>
    <property type="match status" value="1"/>
</dbReference>
<keyword evidence="3" id="KW-0109">Calcium transport</keyword>
<evidence type="ECO:0000256" key="7">
    <source>
        <dbReference type="ARBA" id="ARBA00022837"/>
    </source>
</evidence>
<evidence type="ECO:0000256" key="9">
    <source>
        <dbReference type="ARBA" id="ARBA00022989"/>
    </source>
</evidence>